<dbReference type="PANTHER" id="PTHR30160">
    <property type="entry name" value="TETRAACYLDISACCHARIDE 4'-KINASE-RELATED"/>
    <property type="match status" value="1"/>
</dbReference>
<dbReference type="GO" id="GO:0009244">
    <property type="term" value="P:lipopolysaccharide core region biosynthetic process"/>
    <property type="evidence" value="ECO:0007669"/>
    <property type="project" value="TreeGrafter"/>
</dbReference>
<comment type="caution">
    <text evidence="3">The sequence shown here is derived from an EMBL/GenBank/DDBJ whole genome shotgun (WGS) entry which is preliminary data.</text>
</comment>
<dbReference type="GeneID" id="78085597"/>
<organism evidence="3 4">
    <name type="scientific">Bilophila wadsworthia (strain 3_1_6)</name>
    <dbReference type="NCBI Taxonomy" id="563192"/>
    <lineage>
        <taxon>Bacteria</taxon>
        <taxon>Pseudomonadati</taxon>
        <taxon>Thermodesulfobacteriota</taxon>
        <taxon>Desulfovibrionia</taxon>
        <taxon>Desulfovibrionales</taxon>
        <taxon>Desulfovibrionaceae</taxon>
        <taxon>Bilophila</taxon>
    </lineage>
</organism>
<reference evidence="3 4" key="1">
    <citation type="submission" date="2010-10" db="EMBL/GenBank/DDBJ databases">
        <authorList>
            <consortium name="The Broad Institute Genome Sequencing Platform"/>
            <person name="Ward D."/>
            <person name="Earl A."/>
            <person name="Feldgarden M."/>
            <person name="Young S.K."/>
            <person name="Gargeya S."/>
            <person name="Zeng Q."/>
            <person name="Alvarado L."/>
            <person name="Berlin A."/>
            <person name="Bochicchio J."/>
            <person name="Chapman S.B."/>
            <person name="Chen Z."/>
            <person name="Freedman E."/>
            <person name="Gellesch M."/>
            <person name="Goldberg J."/>
            <person name="Griggs A."/>
            <person name="Gujja S."/>
            <person name="Heilman E."/>
            <person name="Heiman D."/>
            <person name="Howarth C."/>
            <person name="Mehta T."/>
            <person name="Neiman D."/>
            <person name="Pearson M."/>
            <person name="Roberts A."/>
            <person name="Saif S."/>
            <person name="Shea T."/>
            <person name="Shenoy N."/>
            <person name="Sisk P."/>
            <person name="Stolte C."/>
            <person name="Sykes S."/>
            <person name="White J."/>
            <person name="Yandava C."/>
            <person name="Allen-Vercoe E."/>
            <person name="Sibley C."/>
            <person name="Ambrose C.E."/>
            <person name="Strauss J."/>
            <person name="Daigneault M."/>
            <person name="Haas B."/>
            <person name="Nusbaum C."/>
            <person name="Birren B."/>
        </authorList>
    </citation>
    <scope>NUCLEOTIDE SEQUENCE [LARGE SCALE GENOMIC DNA]</scope>
    <source>
        <strain evidence="3 4">3_1_6</strain>
    </source>
</reference>
<dbReference type="GO" id="GO:0005829">
    <property type="term" value="C:cytosol"/>
    <property type="evidence" value="ECO:0007669"/>
    <property type="project" value="TreeGrafter"/>
</dbReference>
<evidence type="ECO:0000313" key="4">
    <source>
        <dbReference type="Proteomes" id="UP000006034"/>
    </source>
</evidence>
<dbReference type="HOGENOM" id="CLU_038371_3_0_7"/>
<keyword evidence="2 3" id="KW-0808">Transferase</keyword>
<dbReference type="Pfam" id="PF01075">
    <property type="entry name" value="Glyco_transf_9"/>
    <property type="match status" value="1"/>
</dbReference>
<sequence length="350" mass="38582">MKRIAVWNTAFLGDAVLTLPLIQTLADAFPGSEIDFYVRRGLASLFEAHPALHAVYEYDKRRIAGNNRLSALLKSGRILGGRRYDIWIGAHPSPRSALLARLSGAPLRVGYIGGPVAALCYNRRVSRRFSELHEIERLLELLKPILPPETPRQHWPELTLPSEALEKAAAFRESLRQGDQEPVLLGLHPGSVWGTKRWLPSGFAEIARRAAARGAHVLVFAGPGEEGVARDVIALSELKGNPLLHDLSCALTLPELAAYLRMLNCYVSNDSGPMHLAWAQHTPVTALFGPTVRELGFFPRGDSAKVFEVSLECRPCGLHGPHHCPKKHHRCMVDIDVEAVWRDVAGKLGV</sequence>
<keyword evidence="1" id="KW-0328">Glycosyltransferase</keyword>
<dbReference type="Proteomes" id="UP000006034">
    <property type="component" value="Unassembled WGS sequence"/>
</dbReference>
<dbReference type="OrthoDB" id="9760688at2"/>
<evidence type="ECO:0000313" key="3">
    <source>
        <dbReference type="EMBL" id="EFV43702.1"/>
    </source>
</evidence>
<dbReference type="InterPro" id="IPR002201">
    <property type="entry name" value="Glyco_trans_9"/>
</dbReference>
<dbReference type="eggNOG" id="COG0859">
    <property type="taxonomic scope" value="Bacteria"/>
</dbReference>
<dbReference type="GO" id="GO:0008713">
    <property type="term" value="F:ADP-heptose-lipopolysaccharide heptosyltransferase activity"/>
    <property type="evidence" value="ECO:0007669"/>
    <property type="project" value="TreeGrafter"/>
</dbReference>
<evidence type="ECO:0000256" key="2">
    <source>
        <dbReference type="ARBA" id="ARBA00022679"/>
    </source>
</evidence>
<dbReference type="RefSeq" id="WP_005028321.1">
    <property type="nucleotide sequence ID" value="NZ_KE150238.1"/>
</dbReference>
<gene>
    <name evidence="3" type="ORF">HMPREF0179_02468</name>
</gene>
<keyword evidence="4" id="KW-1185">Reference proteome</keyword>
<dbReference type="Gene3D" id="3.40.50.2000">
    <property type="entry name" value="Glycogen Phosphorylase B"/>
    <property type="match status" value="2"/>
</dbReference>
<dbReference type="SUPFAM" id="SSF53756">
    <property type="entry name" value="UDP-Glycosyltransferase/glycogen phosphorylase"/>
    <property type="match status" value="1"/>
</dbReference>
<name>E5Y8F0_BILW3</name>
<accession>E5Y8F0</accession>
<dbReference type="STRING" id="563192.HMPREF0179_02468"/>
<dbReference type="EMBL" id="ADCP02000001">
    <property type="protein sequence ID" value="EFV43702.1"/>
    <property type="molecule type" value="Genomic_DNA"/>
</dbReference>
<dbReference type="AlphaFoldDB" id="E5Y8F0"/>
<reference evidence="3 4" key="2">
    <citation type="submission" date="2013-04" db="EMBL/GenBank/DDBJ databases">
        <title>The Genome Sequence of Bilophila wadsworthia 3_1_6.</title>
        <authorList>
            <consortium name="The Broad Institute Genomics Platform"/>
            <person name="Earl A."/>
            <person name="Ward D."/>
            <person name="Feldgarden M."/>
            <person name="Gevers D."/>
            <person name="Sibley C."/>
            <person name="Strauss J."/>
            <person name="Allen-Vercoe E."/>
            <person name="Walker B."/>
            <person name="Young S."/>
            <person name="Zeng Q."/>
            <person name="Gargeya S."/>
            <person name="Fitzgerald M."/>
            <person name="Haas B."/>
            <person name="Abouelleil A."/>
            <person name="Allen A.W."/>
            <person name="Alvarado L."/>
            <person name="Arachchi H.M."/>
            <person name="Berlin A.M."/>
            <person name="Chapman S.B."/>
            <person name="Gainer-Dewar J."/>
            <person name="Goldberg J."/>
            <person name="Griggs A."/>
            <person name="Gujja S."/>
            <person name="Hansen M."/>
            <person name="Howarth C."/>
            <person name="Imamovic A."/>
            <person name="Ireland A."/>
            <person name="Larimer J."/>
            <person name="McCowan C."/>
            <person name="Murphy C."/>
            <person name="Pearson M."/>
            <person name="Poon T.W."/>
            <person name="Priest M."/>
            <person name="Roberts A."/>
            <person name="Saif S."/>
            <person name="Shea T."/>
            <person name="Sisk P."/>
            <person name="Sykes S."/>
            <person name="Wortman J."/>
            <person name="Nusbaum C."/>
            <person name="Birren B."/>
        </authorList>
    </citation>
    <scope>NUCLEOTIDE SEQUENCE [LARGE SCALE GENOMIC DNA]</scope>
    <source>
        <strain evidence="3 4">3_1_6</strain>
    </source>
</reference>
<evidence type="ECO:0000256" key="1">
    <source>
        <dbReference type="ARBA" id="ARBA00022676"/>
    </source>
</evidence>
<protein>
    <submittedName>
        <fullName evidence="3">Lipopolysaccharide heptosyltransferase II</fullName>
    </submittedName>
</protein>
<dbReference type="CDD" id="cd03789">
    <property type="entry name" value="GT9_LPS_heptosyltransferase"/>
    <property type="match status" value="1"/>
</dbReference>
<proteinExistence type="predicted"/>
<dbReference type="InterPro" id="IPR051199">
    <property type="entry name" value="LPS_LOS_Heptosyltrfase"/>
</dbReference>